<sequence>MFARVPLRDVAGREPRRVHLVGVAVALRQEGNGPLQLVLDDGTGLALVQRAASDLQSETRVGCLISCFGQVEMTPTRAFNMTWSLSIRAQHLTIAEDLNVETLRMLDTVQLWPQHSTGSVVRLQTPPSHRFQSMHQGTTAIPAPSLVAPVEYQFHVSSADLELLESGRKALEIRLNSPPYSAIRATDRVKFNGKIVRTIVAIRKYAQLSTALQTEDVNRLLPALGNASVGAVTQHLRQFISVAEERQSGIVVLEFAAPPPPAQAAPAEDWSARVFKYLSSSGQTGCRLRDLQFAFPSLPVHRLEAILADLQMDGAVYQQQDVFRLL</sequence>
<dbReference type="Gene3D" id="2.30.130.30">
    <property type="entry name" value="Hypothetical protein"/>
    <property type="match status" value="1"/>
</dbReference>
<dbReference type="InterPro" id="IPR012340">
    <property type="entry name" value="NA-bd_OB-fold"/>
</dbReference>
<name>A0AAD5QEB1_PYTIN</name>
<accession>A0AAD5QEB1</accession>
<reference evidence="1" key="1">
    <citation type="submission" date="2021-12" db="EMBL/GenBank/DDBJ databases">
        <title>Prjna785345.</title>
        <authorList>
            <person name="Rujirawat T."/>
            <person name="Krajaejun T."/>
        </authorList>
    </citation>
    <scope>NUCLEOTIDE SEQUENCE</scope>
    <source>
        <strain evidence="1">Pi057C3</strain>
    </source>
</reference>
<gene>
    <name evidence="1" type="ORF">P43SY_003080</name>
</gene>
<evidence type="ECO:0000313" key="2">
    <source>
        <dbReference type="Proteomes" id="UP001209570"/>
    </source>
</evidence>
<dbReference type="AlphaFoldDB" id="A0AAD5QEB1"/>
<proteinExistence type="predicted"/>
<dbReference type="Gene3D" id="2.40.50.140">
    <property type="entry name" value="Nucleic acid-binding proteins"/>
    <property type="match status" value="1"/>
</dbReference>
<dbReference type="SUPFAM" id="SSF88697">
    <property type="entry name" value="PUA domain-like"/>
    <property type="match status" value="1"/>
</dbReference>
<dbReference type="Proteomes" id="UP001209570">
    <property type="component" value="Unassembled WGS sequence"/>
</dbReference>
<evidence type="ECO:0000313" key="1">
    <source>
        <dbReference type="EMBL" id="KAJ0408354.1"/>
    </source>
</evidence>
<comment type="caution">
    <text evidence="1">The sequence shown here is derived from an EMBL/GenBank/DDBJ whole genome shotgun (WGS) entry which is preliminary data.</text>
</comment>
<dbReference type="InterPro" id="IPR015947">
    <property type="entry name" value="PUA-like_sf"/>
</dbReference>
<dbReference type="SUPFAM" id="SSF50249">
    <property type="entry name" value="Nucleic acid-binding proteins"/>
    <property type="match status" value="1"/>
</dbReference>
<protein>
    <submittedName>
        <fullName evidence="1">Uncharacterized protein</fullName>
    </submittedName>
</protein>
<dbReference type="EMBL" id="JAKCXM010000012">
    <property type="protein sequence ID" value="KAJ0408354.1"/>
    <property type="molecule type" value="Genomic_DNA"/>
</dbReference>
<keyword evidence="2" id="KW-1185">Reference proteome</keyword>
<organism evidence="1 2">
    <name type="scientific">Pythium insidiosum</name>
    <name type="common">Pythiosis disease agent</name>
    <dbReference type="NCBI Taxonomy" id="114742"/>
    <lineage>
        <taxon>Eukaryota</taxon>
        <taxon>Sar</taxon>
        <taxon>Stramenopiles</taxon>
        <taxon>Oomycota</taxon>
        <taxon>Peronosporomycetes</taxon>
        <taxon>Pythiales</taxon>
        <taxon>Pythiaceae</taxon>
        <taxon>Pythium</taxon>
    </lineage>
</organism>